<proteinExistence type="predicted"/>
<sequence length="373" mass="44194">MKTQMFRRRVENCDNKEDLFKLLQDNEDAFITWKTIFQELMQRCYNPPTYRLAQYCGVSEGTAKTWKSKIPTKREYVIAIGMFCRLNLGEINRLLKRYAKFSELYPKNPEDAIYIFLINNNRPFSEAKKYQVLFVDIIQNKDKRRLYGFPSKGTNYVKNELLQARTESEFETFMLRNADEFKSAYIRVAEYLDAYLKAQGNANINKLAKQRNEKVGRLYNNAYTKLKNYALVPKRSVLLAMAINIGMTPEDIDQLLELAGMEQLCPKDRLECMVIYILEDLYINEPDNIPYDELRKSKNELLRNKYSSYIWNENECDFYNLEKVNLKNNVNSEIAQYFSEEGELQYESVGEYVKRRLEEVACRKEDKTFIDLL</sequence>
<reference evidence="1 2" key="1">
    <citation type="journal article" date="2021" name="Sci. Rep.">
        <title>The distribution of antibiotic resistance genes in chicken gut microbiota commensals.</title>
        <authorList>
            <person name="Juricova H."/>
            <person name="Matiasovicova J."/>
            <person name="Kubasova T."/>
            <person name="Cejkova D."/>
            <person name="Rychlik I."/>
        </authorList>
    </citation>
    <scope>NUCLEOTIDE SEQUENCE [LARGE SCALE GENOMIC DNA]</scope>
    <source>
        <strain evidence="1 2">An773</strain>
    </source>
</reference>
<protein>
    <submittedName>
        <fullName evidence="1">Uncharacterized protein</fullName>
    </submittedName>
</protein>
<organism evidence="1 2">
    <name type="scientific">Faecalicatena fissicatena</name>
    <dbReference type="NCBI Taxonomy" id="290055"/>
    <lineage>
        <taxon>Bacteria</taxon>
        <taxon>Bacillati</taxon>
        <taxon>Bacillota</taxon>
        <taxon>Clostridia</taxon>
        <taxon>Lachnospirales</taxon>
        <taxon>Lachnospiraceae</taxon>
        <taxon>Faecalicatena</taxon>
    </lineage>
</organism>
<dbReference type="Proteomes" id="UP000716906">
    <property type="component" value="Unassembled WGS sequence"/>
</dbReference>
<accession>A0ABS2ECD1</accession>
<gene>
    <name evidence="1" type="ORF">H7U36_14565</name>
</gene>
<keyword evidence="2" id="KW-1185">Reference proteome</keyword>
<name>A0ABS2ECD1_9FIRM</name>
<evidence type="ECO:0000313" key="2">
    <source>
        <dbReference type="Proteomes" id="UP000716906"/>
    </source>
</evidence>
<evidence type="ECO:0000313" key="1">
    <source>
        <dbReference type="EMBL" id="MBM6739308.1"/>
    </source>
</evidence>
<comment type="caution">
    <text evidence="1">The sequence shown here is derived from an EMBL/GenBank/DDBJ whole genome shotgun (WGS) entry which is preliminary data.</text>
</comment>
<dbReference type="RefSeq" id="WP_205156403.1">
    <property type="nucleotide sequence ID" value="NZ_JACLYY010000020.1"/>
</dbReference>
<dbReference type="EMBL" id="JACLYY010000020">
    <property type="protein sequence ID" value="MBM6739308.1"/>
    <property type="molecule type" value="Genomic_DNA"/>
</dbReference>